<keyword evidence="3" id="KW-0808">Transferase</keyword>
<reference evidence="3 4" key="1">
    <citation type="submission" date="2018-06" db="EMBL/GenBank/DDBJ databases">
        <authorList>
            <consortium name="Pathogen Informatics"/>
            <person name="Doyle S."/>
        </authorList>
    </citation>
    <scope>NUCLEOTIDE SEQUENCE [LARGE SCALE GENOMIC DNA]</scope>
    <source>
        <strain evidence="3 4">NCTC10288</strain>
    </source>
</reference>
<name>A0A2X4RBF2_9CORY</name>
<dbReference type="Proteomes" id="UP000594905">
    <property type="component" value="Chromosome"/>
</dbReference>
<dbReference type="RefSeq" id="WP_039676307.1">
    <property type="nucleotide sequence ID" value="NZ_CP065689.1"/>
</dbReference>
<proteinExistence type="predicted"/>
<dbReference type="SUPFAM" id="SSF53756">
    <property type="entry name" value="UDP-Glycosyltransferase/glycogen phosphorylase"/>
    <property type="match status" value="1"/>
</dbReference>
<evidence type="ECO:0000313" key="2">
    <source>
        <dbReference type="EMBL" id="QPS59388.1"/>
    </source>
</evidence>
<dbReference type="Pfam" id="PF00535">
    <property type="entry name" value="Glycos_transf_2"/>
    <property type="match status" value="1"/>
</dbReference>
<dbReference type="EMBL" id="LS483460">
    <property type="protein sequence ID" value="SQH99203.1"/>
    <property type="molecule type" value="Genomic_DNA"/>
</dbReference>
<sequence length="696" mass="77129">MSTNLPGISVIIPSYAADSTNTASSGLTVALASLSNQTLSTDLFEVLVVFNGPAALDIELDLADQFPPLNLRVLRTEAPGAGRARNLGIASAGRRCVTFLDDDDALQPRFLETGLEHARNGVCVLLPILDKGHDGSLQENSLNARISTLRGTTVPVARAPWALGFNACKVFPTELAQRFRYEESLRSGEDVAYFAHFLEESGLLFNVPAAPSSSSYLRTIRHDSVSRQAESFDFNVTQRLECIAQLREIREVDSKQQALQKLEDAQFGFIETYLRAHPTDVQRAIDTSVDIGVPGLRWGGLRTDKANRLVFSYCFPPFADTSANVTAKVIRNDAELVDVFYANMGRVRGFDDSTKLIVDPYLVHAEELDVVASFAHWGAICSYARQAAKKAAKRAKAYGPYKSMYSRALWSGSHVAAAFFKDNHPETRWEAEFSDPLCIGVDGKPRSGKLTRGVTTHKLKTMVTRSDWPNISYTTHFELTELVTLLYADEVIFTNSNQRQVMLERYPASFQEFVRAKSTIRHQAEPTKEMYQLVEADYALDADRINIGYFGNFYATRGIGDVLAALQDHPVRNQFRLHIFTAAPEKVRRQLWNHPAAECLCINGYMPYLEFLNVSARFDALVVNDTNTAGTALSLNPFLPSKYADYVGSGAAVWGITVEGSPLSSLPLDFASQAGDVEQARSVLDELLRQTEYNPL</sequence>
<evidence type="ECO:0000313" key="5">
    <source>
        <dbReference type="Proteomes" id="UP000594905"/>
    </source>
</evidence>
<dbReference type="InterPro" id="IPR001173">
    <property type="entry name" value="Glyco_trans_2-like"/>
</dbReference>
<organism evidence="3 4">
    <name type="scientific">Corynebacterium minutissimum</name>
    <dbReference type="NCBI Taxonomy" id="38301"/>
    <lineage>
        <taxon>Bacteria</taxon>
        <taxon>Bacillati</taxon>
        <taxon>Actinomycetota</taxon>
        <taxon>Actinomycetes</taxon>
        <taxon>Mycobacteriales</taxon>
        <taxon>Corynebacteriaceae</taxon>
        <taxon>Corynebacterium</taxon>
    </lineage>
</organism>
<dbReference type="EMBL" id="CP065689">
    <property type="protein sequence ID" value="QPS59388.1"/>
    <property type="molecule type" value="Genomic_DNA"/>
</dbReference>
<dbReference type="Gene3D" id="3.90.550.10">
    <property type="entry name" value="Spore Coat Polysaccharide Biosynthesis Protein SpsA, Chain A"/>
    <property type="match status" value="1"/>
</dbReference>
<dbReference type="GeneID" id="70782619"/>
<dbReference type="STRING" id="38301.NX84_09895"/>
<dbReference type="SUPFAM" id="SSF53448">
    <property type="entry name" value="Nucleotide-diphospho-sugar transferases"/>
    <property type="match status" value="1"/>
</dbReference>
<dbReference type="InterPro" id="IPR029044">
    <property type="entry name" value="Nucleotide-diphossugar_trans"/>
</dbReference>
<dbReference type="CDD" id="cd00761">
    <property type="entry name" value="Glyco_tranf_GTA_type"/>
    <property type="match status" value="1"/>
</dbReference>
<evidence type="ECO:0000259" key="1">
    <source>
        <dbReference type="Pfam" id="PF00535"/>
    </source>
</evidence>
<protein>
    <submittedName>
        <fullName evidence="2">Glycosyltransferase</fullName>
    </submittedName>
    <submittedName>
        <fullName evidence="3">Polypeptide N-acetylgalactosaminyltransferase</fullName>
        <ecNumber evidence="3">2.4.1.41</ecNumber>
    </submittedName>
</protein>
<keyword evidence="3" id="KW-0328">Glycosyltransferase</keyword>
<reference evidence="2 5" key="2">
    <citation type="submission" date="2020-12" db="EMBL/GenBank/DDBJ databases">
        <title>FDA dAtabase for Regulatory Grade micrObial Sequences (FDA-ARGOS): Supporting development and validation of Infectious Disease Dx tests.</title>
        <authorList>
            <person name="Sproer C."/>
            <person name="Gronow S."/>
            <person name="Severitt S."/>
            <person name="Schroder I."/>
            <person name="Tallon L."/>
            <person name="Sadzewicz L."/>
            <person name="Zhao X."/>
            <person name="Boylan J."/>
            <person name="Ott S."/>
            <person name="Bowen H."/>
            <person name="Vavikolanu K."/>
            <person name="Mehta A."/>
            <person name="Aluvathingal J."/>
            <person name="Nadendla S."/>
            <person name="Lowell S."/>
            <person name="Myers T."/>
            <person name="Yan Y."/>
            <person name="Sichtig H."/>
        </authorList>
    </citation>
    <scope>NUCLEOTIDE SEQUENCE [LARGE SCALE GENOMIC DNA]</scope>
    <source>
        <strain evidence="2 5">FDAARGOS_894</strain>
    </source>
</reference>
<dbReference type="AlphaFoldDB" id="A0A2X4RBF2"/>
<dbReference type="Proteomes" id="UP000249264">
    <property type="component" value="Chromosome 1"/>
</dbReference>
<dbReference type="KEGG" id="cmin:NCTC10288_00692"/>
<evidence type="ECO:0000313" key="3">
    <source>
        <dbReference type="EMBL" id="SQH99203.1"/>
    </source>
</evidence>
<dbReference type="GO" id="GO:0004653">
    <property type="term" value="F:polypeptide N-acetylgalactosaminyltransferase activity"/>
    <property type="evidence" value="ECO:0007669"/>
    <property type="project" value="UniProtKB-EC"/>
</dbReference>
<evidence type="ECO:0000313" key="4">
    <source>
        <dbReference type="Proteomes" id="UP000249264"/>
    </source>
</evidence>
<dbReference type="PANTHER" id="PTHR43685:SF2">
    <property type="entry name" value="GLYCOSYLTRANSFERASE 2-LIKE DOMAIN-CONTAINING PROTEIN"/>
    <property type="match status" value="1"/>
</dbReference>
<dbReference type="PANTHER" id="PTHR43685">
    <property type="entry name" value="GLYCOSYLTRANSFERASE"/>
    <property type="match status" value="1"/>
</dbReference>
<dbReference type="EC" id="2.4.1.41" evidence="3"/>
<gene>
    <name evidence="2" type="ORF">I6G51_10945</name>
    <name evidence="3" type="ORF">NCTC10288_00692</name>
</gene>
<dbReference type="OrthoDB" id="3171021at2"/>
<accession>A0A2X4RBF2</accession>
<keyword evidence="5" id="KW-1185">Reference proteome</keyword>
<dbReference type="InterPro" id="IPR050834">
    <property type="entry name" value="Glycosyltransf_2"/>
</dbReference>
<feature type="domain" description="Glycosyltransferase 2-like" evidence="1">
    <location>
        <begin position="9"/>
        <end position="130"/>
    </location>
</feature>